<dbReference type="eggNOG" id="COG1102">
    <property type="taxonomic scope" value="Bacteria"/>
</dbReference>
<accession>H1Q0V6</accession>
<gene>
    <name evidence="1" type="ORF">HMPREF9140_00544</name>
</gene>
<proteinExistence type="predicted"/>
<name>H1Q0V6_9BACT</name>
<evidence type="ECO:0000313" key="1">
    <source>
        <dbReference type="EMBL" id="EHO72784.1"/>
    </source>
</evidence>
<dbReference type="RefSeq" id="WP_006951589.1">
    <property type="nucleotide sequence ID" value="NZ_JH594521.1"/>
</dbReference>
<sequence>MNDKLILNIGRQIGSGGHIIASMLAEEFDCRLYDREILNLAAKESGFSEKFFEQNDEQKGFLKNVFHMQLPLMSANNFYQSTFSQESLYQFQSDAIRQAARENKRCVFVGRTADYVLRDEEAINIFITANMEFRIDNVAKRLECNRETARKFIVNKESERAKFYNYYTGKTWGNAENYDLCIDSSQLGLEKTKEFITAFVRMKTENQTTNISI</sequence>
<keyword evidence="2" id="KW-1185">Reference proteome</keyword>
<protein>
    <recommendedName>
        <fullName evidence="3">Cytidylate kinase</fullName>
    </recommendedName>
</protein>
<dbReference type="SUPFAM" id="SSF52540">
    <property type="entry name" value="P-loop containing nucleoside triphosphate hydrolases"/>
    <property type="match status" value="1"/>
</dbReference>
<evidence type="ECO:0000313" key="2">
    <source>
        <dbReference type="Proteomes" id="UP000016023"/>
    </source>
</evidence>
<organism evidence="1 2">
    <name type="scientific">Prevotella micans F0438</name>
    <dbReference type="NCBI Taxonomy" id="883158"/>
    <lineage>
        <taxon>Bacteria</taxon>
        <taxon>Pseudomonadati</taxon>
        <taxon>Bacteroidota</taxon>
        <taxon>Bacteroidia</taxon>
        <taxon>Bacteroidales</taxon>
        <taxon>Prevotellaceae</taxon>
        <taxon>Prevotella</taxon>
    </lineage>
</organism>
<dbReference type="EMBL" id="AGWK01000018">
    <property type="protein sequence ID" value="EHO72784.1"/>
    <property type="molecule type" value="Genomic_DNA"/>
</dbReference>
<dbReference type="AlphaFoldDB" id="H1Q0V6"/>
<comment type="caution">
    <text evidence="1">The sequence shown here is derived from an EMBL/GenBank/DDBJ whole genome shotgun (WGS) entry which is preliminary data.</text>
</comment>
<dbReference type="InterPro" id="IPR027417">
    <property type="entry name" value="P-loop_NTPase"/>
</dbReference>
<dbReference type="Gene3D" id="3.40.50.300">
    <property type="entry name" value="P-loop containing nucleotide triphosphate hydrolases"/>
    <property type="match status" value="1"/>
</dbReference>
<reference evidence="1 2" key="1">
    <citation type="submission" date="2011-12" db="EMBL/GenBank/DDBJ databases">
        <title>The Genome Sequence of Prevotella micans F0438.</title>
        <authorList>
            <consortium name="The Broad Institute Genome Sequencing Platform"/>
            <person name="Earl A."/>
            <person name="Ward D."/>
            <person name="Feldgarden M."/>
            <person name="Gevers D."/>
            <person name="Izard J."/>
            <person name="Baranova O.V."/>
            <person name="Blanton J.M."/>
            <person name="Wade W.G."/>
            <person name="Dewhirst F.E."/>
            <person name="Young S.K."/>
            <person name="Zeng Q."/>
            <person name="Gargeya S."/>
            <person name="Fitzgerald M."/>
            <person name="Haas B."/>
            <person name="Abouelleil A."/>
            <person name="Alvarado L."/>
            <person name="Arachchi H.M."/>
            <person name="Berlin A."/>
            <person name="Chapman S.B."/>
            <person name="Gearin G."/>
            <person name="Goldberg J."/>
            <person name="Griggs A."/>
            <person name="Gujja S."/>
            <person name="Hansen M."/>
            <person name="Heiman D."/>
            <person name="Howarth C."/>
            <person name="Larimer J."/>
            <person name="Lui A."/>
            <person name="MacDonald P.J.P."/>
            <person name="McCowen C."/>
            <person name="Montmayeur A."/>
            <person name="Murphy C."/>
            <person name="Neiman D."/>
            <person name="Pearson M."/>
            <person name="Priest M."/>
            <person name="Roberts A."/>
            <person name="Saif S."/>
            <person name="Shea T."/>
            <person name="Sisk P."/>
            <person name="Stolte C."/>
            <person name="Sykes S."/>
            <person name="Wortman J."/>
            <person name="Nusbaum C."/>
            <person name="Birren B."/>
        </authorList>
    </citation>
    <scope>NUCLEOTIDE SEQUENCE [LARGE SCALE GENOMIC DNA]</scope>
    <source>
        <strain evidence="1 2">F0438</strain>
    </source>
</reference>
<dbReference type="STRING" id="883158.HMPREF9140_00544"/>
<evidence type="ECO:0008006" key="3">
    <source>
        <dbReference type="Google" id="ProtNLM"/>
    </source>
</evidence>
<dbReference type="Proteomes" id="UP000016023">
    <property type="component" value="Unassembled WGS sequence"/>
</dbReference>
<dbReference type="HOGENOM" id="CLU_065155_3_1_10"/>
<dbReference type="Pfam" id="PF13189">
    <property type="entry name" value="Cytidylate_kin2"/>
    <property type="match status" value="1"/>
</dbReference>
<dbReference type="PATRIC" id="fig|883158.3.peg.557"/>